<evidence type="ECO:0000259" key="2">
    <source>
        <dbReference type="PROSITE" id="PS01186"/>
    </source>
</evidence>
<dbReference type="InterPro" id="IPR002909">
    <property type="entry name" value="IPT_dom"/>
</dbReference>
<dbReference type="InterPro" id="IPR053331">
    <property type="entry name" value="EGF-like_comC"/>
</dbReference>
<evidence type="ECO:0000256" key="1">
    <source>
        <dbReference type="SAM" id="Phobius"/>
    </source>
</evidence>
<dbReference type="Proteomes" id="UP000007797">
    <property type="component" value="Unassembled WGS sequence"/>
</dbReference>
<dbReference type="AlphaFoldDB" id="F4Q826"/>
<keyword evidence="1" id="KW-1133">Transmembrane helix</keyword>
<dbReference type="PROSITE" id="PS01186">
    <property type="entry name" value="EGF_2"/>
    <property type="match status" value="1"/>
</dbReference>
<dbReference type="InterPro" id="IPR054484">
    <property type="entry name" value="ComC_SSD"/>
</dbReference>
<name>F4Q826_CACFS</name>
<protein>
    <recommendedName>
        <fullName evidence="2">EGF-like domain-containing protein</fullName>
    </recommendedName>
</protein>
<proteinExistence type="predicted"/>
<reference evidence="4" key="1">
    <citation type="journal article" date="2011" name="Genome Res.">
        <title>Phylogeny-wide analysis of social amoeba genomes highlights ancient origins for complex intercellular communication.</title>
        <authorList>
            <person name="Heidel A.J."/>
            <person name="Lawal H.M."/>
            <person name="Felder M."/>
            <person name="Schilde C."/>
            <person name="Helps N.R."/>
            <person name="Tunggal B."/>
            <person name="Rivero F."/>
            <person name="John U."/>
            <person name="Schleicher M."/>
            <person name="Eichinger L."/>
            <person name="Platzer M."/>
            <person name="Noegel A.A."/>
            <person name="Schaap P."/>
            <person name="Gloeckner G."/>
        </authorList>
    </citation>
    <scope>NUCLEOTIDE SEQUENCE [LARGE SCALE GENOMIC DNA]</scope>
    <source>
        <strain evidence="4">SH3</strain>
    </source>
</reference>
<keyword evidence="4" id="KW-1185">Reference proteome</keyword>
<dbReference type="GeneID" id="14868080"/>
<dbReference type="InterPro" id="IPR000742">
    <property type="entry name" value="EGF"/>
</dbReference>
<evidence type="ECO:0000313" key="3">
    <source>
        <dbReference type="EMBL" id="EGG15926.1"/>
    </source>
</evidence>
<dbReference type="CDD" id="cd00603">
    <property type="entry name" value="IPT_PCSR"/>
    <property type="match status" value="1"/>
</dbReference>
<keyword evidence="1" id="KW-0812">Transmembrane</keyword>
<dbReference type="KEGG" id="dfa:DFA_09597"/>
<dbReference type="SUPFAM" id="SSF81296">
    <property type="entry name" value="E set domains"/>
    <property type="match status" value="1"/>
</dbReference>
<dbReference type="Pfam" id="PF01833">
    <property type="entry name" value="TIG"/>
    <property type="match status" value="1"/>
</dbReference>
<evidence type="ECO:0000313" key="4">
    <source>
        <dbReference type="Proteomes" id="UP000007797"/>
    </source>
</evidence>
<organism evidence="3 4">
    <name type="scientific">Cavenderia fasciculata</name>
    <name type="common">Slime mold</name>
    <name type="synonym">Dictyostelium fasciculatum</name>
    <dbReference type="NCBI Taxonomy" id="261658"/>
    <lineage>
        <taxon>Eukaryota</taxon>
        <taxon>Amoebozoa</taxon>
        <taxon>Evosea</taxon>
        <taxon>Eumycetozoa</taxon>
        <taxon>Dictyostelia</taxon>
        <taxon>Acytosteliales</taxon>
        <taxon>Cavenderiaceae</taxon>
        <taxon>Cavenderia</taxon>
    </lineage>
</organism>
<keyword evidence="1" id="KW-0472">Membrane</keyword>
<dbReference type="RefSeq" id="XP_004352251.1">
    <property type="nucleotide sequence ID" value="XM_004352199.1"/>
</dbReference>
<feature type="domain" description="EGF-like" evidence="2">
    <location>
        <begin position="407"/>
        <end position="419"/>
    </location>
</feature>
<dbReference type="InterPro" id="IPR014756">
    <property type="entry name" value="Ig_E-set"/>
</dbReference>
<dbReference type="PANTHER" id="PTHR24032">
    <property type="entry name" value="EGF-LIKE DOMAIN-CONTAINING PROTEIN-RELATED-RELATED"/>
    <property type="match status" value="1"/>
</dbReference>
<feature type="transmembrane region" description="Helical" evidence="1">
    <location>
        <begin position="667"/>
        <end position="689"/>
    </location>
</feature>
<dbReference type="OrthoDB" id="26095at2759"/>
<dbReference type="Pfam" id="PF22933">
    <property type="entry name" value="ComC_SSD"/>
    <property type="match status" value="1"/>
</dbReference>
<sequence>MDLQSKSFPKLFDFSTSPFVGACGVVNVNINVPTLGQMSISSRITGTSFYVNFQTPYSGKLLTNYGNNVYNPDVSHFPNLTALNTLISSIPDVSIISTNLTVPPGFTCNIQFASMDLPLINGFGIIKGTNVGWGYTLTGSYALTPIIPNQILSVNIKNLLVGPKKPYTLQLNGNTPQYSYPFNVIEVGIIINKNVQPLPPIQLSFKAGFNVTFTLFNPFVQHIVTVVDQLSSSSNISCTIKSNSTNWLYCETTRPIQTGVYNISVQNVYNSQSTMMTFTETYPLGTAFSYDSSDPQTIYIYGDFGANGQQNASVQLNQTNCNITSINQTSIICKLDVLPPKGLASVHISIDSYNFTRLNAILFTSGGGGGINSSDSQGSEESNPLKDCIVNTSNCFGHGQCDENGVCQCDTGFNPLDNCLTEFKNSTPIIDPTKPTTSFDIDGVDFKFEIVSVQELDLDESIVKELPSDIWQSTINSTLELTVAQYKLNTTNSTIVGPETEVTATISFSSLSRTVDFGLRQIVIDPNAIKLAVNISGWDFESNLSYLRVVFRTEINNDQSFAYDCEDYNVDSLSFDSLNTSLQYLRVIKGDAQFNGRFIDYSLANGRPTYSRVQLISLTPSSNDDDTSVATIGVLLSQCQECLLDPDFTPLLINKDESKSCDKKVNWRLIVGVVVGGTAAIALATATGLQIRRKRIERRFNAKMKSKLANMNKQ</sequence>
<dbReference type="EMBL" id="GL883025">
    <property type="protein sequence ID" value="EGG15926.1"/>
    <property type="molecule type" value="Genomic_DNA"/>
</dbReference>
<dbReference type="PANTHER" id="PTHR24032:SF16">
    <property type="entry name" value="EGF-LIKE DOMAIN-CONTAINING PROTEIN"/>
    <property type="match status" value="1"/>
</dbReference>
<gene>
    <name evidence="3" type="ORF">DFA_09597</name>
</gene>
<accession>F4Q826</accession>